<sequence>MHIQLNKHAPWALFTTKERTVVMRTPLFAISLMLVTSSLLSGCQNADATQPSQVEVPPVAVEVTPAARATLHASIQTSTVLEALNEADVTPRVNGVIERILVEEGDQVTAGQVLAQLDSERFLQAVNQVAAELRGVEQELQRMQTMANRQLASLDALERLQANRDALQARLRLAQIDLESATIRAPIDGVISRRYAKVGNLVQLHSAQSLFHIVDLNNLQATLHIPERDISRIRVGHPVVLAFNDMQVDAQVSRISPAVDRVAGTFRVQVDIDNRSQGLRAGMFARAQVHYATHIDTLRIPNDAIVELDGKSYIYVIAEEHSERRAIRTGIRQGQWVEVVEGVHEGEQVVVTGQNNLQDNRKVVAIVAANQPPRAAE</sequence>
<dbReference type="NCBIfam" id="TIGR01730">
    <property type="entry name" value="RND_mfp"/>
    <property type="match status" value="1"/>
</dbReference>
<name>A0ABY0BVR6_9GAMM</name>
<dbReference type="SUPFAM" id="SSF111369">
    <property type="entry name" value="HlyD-like secretion proteins"/>
    <property type="match status" value="1"/>
</dbReference>
<dbReference type="Pfam" id="PF25989">
    <property type="entry name" value="YknX_C"/>
    <property type="match status" value="1"/>
</dbReference>
<dbReference type="InterPro" id="IPR058792">
    <property type="entry name" value="Beta-barrel_RND_2"/>
</dbReference>
<proteinExistence type="inferred from homology"/>
<dbReference type="InterPro" id="IPR006143">
    <property type="entry name" value="RND_pump_MFP"/>
</dbReference>
<evidence type="ECO:0000256" key="2">
    <source>
        <dbReference type="SAM" id="Coils"/>
    </source>
</evidence>
<organism evidence="6 7">
    <name type="scientific">Aliidiomarina maris</name>
    <dbReference type="NCBI Taxonomy" id="531312"/>
    <lineage>
        <taxon>Bacteria</taxon>
        <taxon>Pseudomonadati</taxon>
        <taxon>Pseudomonadota</taxon>
        <taxon>Gammaproteobacteria</taxon>
        <taxon>Alteromonadales</taxon>
        <taxon>Idiomarinaceae</taxon>
        <taxon>Aliidiomarina</taxon>
    </lineage>
</organism>
<feature type="domain" description="CusB-like beta-barrel" evidence="4">
    <location>
        <begin position="223"/>
        <end position="290"/>
    </location>
</feature>
<dbReference type="InterPro" id="IPR058637">
    <property type="entry name" value="YknX-like_C"/>
</dbReference>
<dbReference type="Pfam" id="PF25954">
    <property type="entry name" value="Beta-barrel_RND_2"/>
    <property type="match status" value="1"/>
</dbReference>
<dbReference type="Gene3D" id="2.40.30.170">
    <property type="match status" value="1"/>
</dbReference>
<dbReference type="Proteomes" id="UP000287865">
    <property type="component" value="Unassembled WGS sequence"/>
</dbReference>
<dbReference type="Gene3D" id="2.40.50.100">
    <property type="match status" value="1"/>
</dbReference>
<dbReference type="InterPro" id="IPR058625">
    <property type="entry name" value="MdtA-like_BSH"/>
</dbReference>
<evidence type="ECO:0000313" key="6">
    <source>
        <dbReference type="EMBL" id="RUO28365.1"/>
    </source>
</evidence>
<keyword evidence="7" id="KW-1185">Reference proteome</keyword>
<dbReference type="Gene3D" id="1.10.287.470">
    <property type="entry name" value="Helix hairpin bin"/>
    <property type="match status" value="1"/>
</dbReference>
<dbReference type="PANTHER" id="PTHR30469:SF38">
    <property type="entry name" value="HLYD FAMILY SECRETION PROTEIN"/>
    <property type="match status" value="1"/>
</dbReference>
<gene>
    <name evidence="6" type="ORF">CWE07_00740</name>
</gene>
<evidence type="ECO:0000259" key="3">
    <source>
        <dbReference type="Pfam" id="PF25917"/>
    </source>
</evidence>
<evidence type="ECO:0000259" key="4">
    <source>
        <dbReference type="Pfam" id="PF25954"/>
    </source>
</evidence>
<dbReference type="PANTHER" id="PTHR30469">
    <property type="entry name" value="MULTIDRUG RESISTANCE PROTEIN MDTA"/>
    <property type="match status" value="1"/>
</dbReference>
<protein>
    <submittedName>
        <fullName evidence="6">Efflux RND transporter periplasmic adaptor subunit</fullName>
    </submittedName>
</protein>
<feature type="domain" description="Multidrug resistance protein MdtA-like barrel-sandwich hybrid" evidence="3">
    <location>
        <begin position="85"/>
        <end position="213"/>
    </location>
</feature>
<evidence type="ECO:0000259" key="5">
    <source>
        <dbReference type="Pfam" id="PF25989"/>
    </source>
</evidence>
<dbReference type="Gene3D" id="2.40.420.20">
    <property type="match status" value="1"/>
</dbReference>
<reference evidence="6 7" key="1">
    <citation type="journal article" date="2018" name="Front. Microbiol.">
        <title>Genome-Based Analysis Reveals the Taxonomy and Diversity of the Family Idiomarinaceae.</title>
        <authorList>
            <person name="Liu Y."/>
            <person name="Lai Q."/>
            <person name="Shao Z."/>
        </authorList>
    </citation>
    <scope>NUCLEOTIDE SEQUENCE [LARGE SCALE GENOMIC DNA]</scope>
    <source>
        <strain evidence="6 7">CF12-14</strain>
    </source>
</reference>
<keyword evidence="2" id="KW-0175">Coiled coil</keyword>
<comment type="caution">
    <text evidence="6">The sequence shown here is derived from an EMBL/GenBank/DDBJ whole genome shotgun (WGS) entry which is preliminary data.</text>
</comment>
<evidence type="ECO:0000256" key="1">
    <source>
        <dbReference type="ARBA" id="ARBA00009477"/>
    </source>
</evidence>
<dbReference type="Pfam" id="PF25917">
    <property type="entry name" value="BSH_RND"/>
    <property type="match status" value="1"/>
</dbReference>
<dbReference type="EMBL" id="PIPK01000001">
    <property type="protein sequence ID" value="RUO28365.1"/>
    <property type="molecule type" value="Genomic_DNA"/>
</dbReference>
<feature type="coiled-coil region" evidence="2">
    <location>
        <begin position="126"/>
        <end position="184"/>
    </location>
</feature>
<feature type="domain" description="YknX-like C-terminal permuted SH3-like" evidence="5">
    <location>
        <begin position="298"/>
        <end position="363"/>
    </location>
</feature>
<evidence type="ECO:0000313" key="7">
    <source>
        <dbReference type="Proteomes" id="UP000287865"/>
    </source>
</evidence>
<accession>A0ABY0BVR6</accession>
<comment type="similarity">
    <text evidence="1">Belongs to the membrane fusion protein (MFP) (TC 8.A.1) family.</text>
</comment>